<dbReference type="Pfam" id="PF11518">
    <property type="entry name" value="DUF3221"/>
    <property type="match status" value="1"/>
</dbReference>
<name>A0A859FIP4_9BACI</name>
<keyword evidence="3" id="KW-1185">Reference proteome</keyword>
<evidence type="ECO:0000313" key="2">
    <source>
        <dbReference type="EMBL" id="QKS72644.1"/>
    </source>
</evidence>
<gene>
    <name evidence="2" type="ORF">FLK61_39200</name>
</gene>
<dbReference type="RefSeq" id="WP_176010615.1">
    <property type="nucleotide sequence ID" value="NZ_CP041372.2"/>
</dbReference>
<proteinExistence type="predicted"/>
<dbReference type="KEGG" id="psua:FLK61_39200"/>
<dbReference type="Proteomes" id="UP000318138">
    <property type="component" value="Chromosome"/>
</dbReference>
<sequence length="174" mass="19275">MMKYLLMLIGLIVLVGCTNDNDSTNNTSIEEPYESGYITAQDGDRLLFVSSEAQDFSDTGGIEEFYSAIWFTPDDQDVQVGDFIHVSFSVVETSYPGQGTLDQLEVVPRDQPEGANLTEAEAIRSALSELSDDDHWFYAVAETSFDPQSASWSITLKQTDSLEETTIEVSDEES</sequence>
<evidence type="ECO:0000256" key="1">
    <source>
        <dbReference type="SAM" id="SignalP"/>
    </source>
</evidence>
<accession>A0A859FIP4</accession>
<reference evidence="3" key="1">
    <citation type="submission" date="2019-07" db="EMBL/GenBank/DDBJ databases">
        <title>Bacillus alkalisoli sp. nov. isolated from saline soil.</title>
        <authorList>
            <person name="Sun J.-Q."/>
            <person name="Xu L."/>
        </authorList>
    </citation>
    <scope>NUCLEOTIDE SEQUENCE [LARGE SCALE GENOMIC DNA]</scope>
    <source>
        <strain evidence="3">M4U3P1</strain>
    </source>
</reference>
<dbReference type="InterPro" id="IPR021598">
    <property type="entry name" value="DUF3221"/>
</dbReference>
<feature type="signal peptide" evidence="1">
    <location>
        <begin position="1"/>
        <end position="20"/>
    </location>
</feature>
<evidence type="ECO:0000313" key="3">
    <source>
        <dbReference type="Proteomes" id="UP000318138"/>
    </source>
</evidence>
<dbReference type="AlphaFoldDB" id="A0A859FIP4"/>
<keyword evidence="1" id="KW-0732">Signal</keyword>
<feature type="chain" id="PRO_5039411968" evidence="1">
    <location>
        <begin position="21"/>
        <end position="174"/>
    </location>
</feature>
<protein>
    <submittedName>
        <fullName evidence="2">DUF3221 domain-containing protein</fullName>
    </submittedName>
</protein>
<dbReference type="PROSITE" id="PS51257">
    <property type="entry name" value="PROKAR_LIPOPROTEIN"/>
    <property type="match status" value="1"/>
</dbReference>
<dbReference type="EMBL" id="CP041372">
    <property type="protein sequence ID" value="QKS72644.1"/>
    <property type="molecule type" value="Genomic_DNA"/>
</dbReference>
<organism evidence="2 3">
    <name type="scientific">Paenalkalicoccus suaedae</name>
    <dbReference type="NCBI Taxonomy" id="2592382"/>
    <lineage>
        <taxon>Bacteria</taxon>
        <taxon>Bacillati</taxon>
        <taxon>Bacillota</taxon>
        <taxon>Bacilli</taxon>
        <taxon>Bacillales</taxon>
        <taxon>Bacillaceae</taxon>
        <taxon>Paenalkalicoccus</taxon>
    </lineage>
</organism>